<proteinExistence type="predicted"/>
<dbReference type="Proteomes" id="UP001169764">
    <property type="component" value="Unassembled WGS sequence"/>
</dbReference>
<evidence type="ECO:0000256" key="2">
    <source>
        <dbReference type="ARBA" id="ARBA00022679"/>
    </source>
</evidence>
<comment type="caution">
    <text evidence="4">The sequence shown here is derived from an EMBL/GenBank/DDBJ whole genome shotgun (WGS) entry which is preliminary data.</text>
</comment>
<dbReference type="GO" id="GO:0008168">
    <property type="term" value="F:methyltransferase activity"/>
    <property type="evidence" value="ECO:0007669"/>
    <property type="project" value="UniProtKB-KW"/>
</dbReference>
<dbReference type="PANTHER" id="PTHR43464:SF19">
    <property type="entry name" value="UBIQUINONE BIOSYNTHESIS O-METHYLTRANSFERASE, MITOCHONDRIAL"/>
    <property type="match status" value="1"/>
</dbReference>
<evidence type="ECO:0000313" key="4">
    <source>
        <dbReference type="EMBL" id="MDO6415099.1"/>
    </source>
</evidence>
<keyword evidence="2" id="KW-0808">Transferase</keyword>
<dbReference type="EMBL" id="JAUOTP010000005">
    <property type="protein sequence ID" value="MDO6415099.1"/>
    <property type="molecule type" value="Genomic_DNA"/>
</dbReference>
<dbReference type="PANTHER" id="PTHR43464">
    <property type="entry name" value="METHYLTRANSFERASE"/>
    <property type="match status" value="1"/>
</dbReference>
<accession>A0ABT8Y9U1</accession>
<evidence type="ECO:0000313" key="5">
    <source>
        <dbReference type="Proteomes" id="UP001169764"/>
    </source>
</evidence>
<keyword evidence="1 4" id="KW-0489">Methyltransferase</keyword>
<protein>
    <submittedName>
        <fullName evidence="4">SAM-dependent methyltransferase</fullName>
    </submittedName>
</protein>
<gene>
    <name evidence="4" type="ORF">Q4F19_11975</name>
</gene>
<dbReference type="Pfam" id="PF05401">
    <property type="entry name" value="NodS"/>
    <property type="match status" value="1"/>
</dbReference>
<dbReference type="InterPro" id="IPR008715">
    <property type="entry name" value="SAM-MeTfrase_NodS-like"/>
</dbReference>
<reference evidence="4" key="1">
    <citation type="submission" date="2023-07" db="EMBL/GenBank/DDBJ databases">
        <authorList>
            <person name="Kim M."/>
        </authorList>
    </citation>
    <scope>NUCLEOTIDE SEQUENCE</scope>
    <source>
        <strain evidence="4">BIUV-7</strain>
    </source>
</reference>
<dbReference type="SUPFAM" id="SSF53335">
    <property type="entry name" value="S-adenosyl-L-methionine-dependent methyltransferases"/>
    <property type="match status" value="1"/>
</dbReference>
<dbReference type="CDD" id="cd02440">
    <property type="entry name" value="AdoMet_MTases"/>
    <property type="match status" value="1"/>
</dbReference>
<keyword evidence="5" id="KW-1185">Reference proteome</keyword>
<organism evidence="4 5">
    <name type="scientific">Sphingomonas natans</name>
    <dbReference type="NCBI Taxonomy" id="3063330"/>
    <lineage>
        <taxon>Bacteria</taxon>
        <taxon>Pseudomonadati</taxon>
        <taxon>Pseudomonadota</taxon>
        <taxon>Alphaproteobacteria</taxon>
        <taxon>Sphingomonadales</taxon>
        <taxon>Sphingomonadaceae</taxon>
        <taxon>Sphingomonas</taxon>
    </lineage>
</organism>
<sequence length="194" mass="21857">MRHENSLDADYFEGIFAADEDPWGLDSESYEAAKFDDSIAAITDRRYERGFEIGCAQGALTRRLAPLCGALLAIDVSTTALDRARKRCADQPNVTFEQMAYPREQPSAARFDLMILSEVAYYWDAGDLGRAADQIAGALAPGGRILLVHWTGETDYPQTGDGAVEALWDRLHPILRVERADRREKYRLDLWRRS</sequence>
<evidence type="ECO:0000256" key="1">
    <source>
        <dbReference type="ARBA" id="ARBA00022603"/>
    </source>
</evidence>
<dbReference type="Gene3D" id="3.40.50.150">
    <property type="entry name" value="Vaccinia Virus protein VP39"/>
    <property type="match status" value="1"/>
</dbReference>
<keyword evidence="3" id="KW-0949">S-adenosyl-L-methionine</keyword>
<dbReference type="RefSeq" id="WP_303542868.1">
    <property type="nucleotide sequence ID" value="NZ_JAUOTP010000005.1"/>
</dbReference>
<name>A0ABT8Y9U1_9SPHN</name>
<evidence type="ECO:0000256" key="3">
    <source>
        <dbReference type="ARBA" id="ARBA00022691"/>
    </source>
</evidence>
<dbReference type="InterPro" id="IPR029063">
    <property type="entry name" value="SAM-dependent_MTases_sf"/>
</dbReference>
<dbReference type="GO" id="GO:0032259">
    <property type="term" value="P:methylation"/>
    <property type="evidence" value="ECO:0007669"/>
    <property type="project" value="UniProtKB-KW"/>
</dbReference>